<protein>
    <submittedName>
        <fullName evidence="2">Uncharacterized protein</fullName>
    </submittedName>
</protein>
<comment type="caution">
    <text evidence="2">The sequence shown here is derived from an EMBL/GenBank/DDBJ whole genome shotgun (WGS) entry which is preliminary data.</text>
</comment>
<keyword evidence="1" id="KW-0812">Transmembrane</keyword>
<dbReference type="EMBL" id="CAXLJM020000075">
    <property type="protein sequence ID" value="CAL8129009.1"/>
    <property type="molecule type" value="Genomic_DNA"/>
</dbReference>
<accession>A0ABP1RJ44</accession>
<evidence type="ECO:0000313" key="2">
    <source>
        <dbReference type="EMBL" id="CAL8129009.1"/>
    </source>
</evidence>
<keyword evidence="1" id="KW-1133">Transmembrane helix</keyword>
<feature type="transmembrane region" description="Helical" evidence="1">
    <location>
        <begin position="21"/>
        <end position="44"/>
    </location>
</feature>
<dbReference type="Proteomes" id="UP001642540">
    <property type="component" value="Unassembled WGS sequence"/>
</dbReference>
<gene>
    <name evidence="2" type="ORF">ODALV1_LOCUS22768</name>
</gene>
<evidence type="ECO:0000256" key="1">
    <source>
        <dbReference type="SAM" id="Phobius"/>
    </source>
</evidence>
<evidence type="ECO:0000313" key="3">
    <source>
        <dbReference type="Proteomes" id="UP001642540"/>
    </source>
</evidence>
<name>A0ABP1RJ44_9HEXA</name>
<keyword evidence="1" id="KW-0472">Membrane</keyword>
<reference evidence="2 3" key="1">
    <citation type="submission" date="2024-08" db="EMBL/GenBank/DDBJ databases">
        <authorList>
            <person name="Cucini C."/>
            <person name="Frati F."/>
        </authorList>
    </citation>
    <scope>NUCLEOTIDE SEQUENCE [LARGE SCALE GENOMIC DNA]</scope>
</reference>
<sequence>MFSLMKIGFNIINKFFPLYPILKFVTTMTITMWSIIFNPFNWLLGNGSAEATNEERCKKENLNQHHSDRNKGCVAEIEENTISHPPITTSDEPHYLIQDSFSTSKSRFVPSGEHFKGTNALVAELKLLHQQMKLKSLEKSETENTSNIDEDDLTIIMPIAKPRKSLLTKRSYSSVVQTNSITPPVPFPRGKAVAKA</sequence>
<organism evidence="2 3">
    <name type="scientific">Orchesella dallaii</name>
    <dbReference type="NCBI Taxonomy" id="48710"/>
    <lineage>
        <taxon>Eukaryota</taxon>
        <taxon>Metazoa</taxon>
        <taxon>Ecdysozoa</taxon>
        <taxon>Arthropoda</taxon>
        <taxon>Hexapoda</taxon>
        <taxon>Collembola</taxon>
        <taxon>Entomobryomorpha</taxon>
        <taxon>Entomobryoidea</taxon>
        <taxon>Orchesellidae</taxon>
        <taxon>Orchesellinae</taxon>
        <taxon>Orchesella</taxon>
    </lineage>
</organism>
<proteinExistence type="predicted"/>
<keyword evidence="3" id="KW-1185">Reference proteome</keyword>